<evidence type="ECO:0000256" key="2">
    <source>
        <dbReference type="SAM" id="Phobius"/>
    </source>
</evidence>
<evidence type="ECO:0000256" key="1">
    <source>
        <dbReference type="SAM" id="MobiDB-lite"/>
    </source>
</evidence>
<proteinExistence type="predicted"/>
<keyword evidence="2" id="KW-0472">Membrane</keyword>
<name>X6NK47_RETFI</name>
<feature type="region of interest" description="Disordered" evidence="1">
    <location>
        <begin position="1"/>
        <end position="60"/>
    </location>
</feature>
<comment type="caution">
    <text evidence="3">The sequence shown here is derived from an EMBL/GenBank/DDBJ whole genome shotgun (WGS) entry which is preliminary data.</text>
</comment>
<organism evidence="3 4">
    <name type="scientific">Reticulomyxa filosa</name>
    <dbReference type="NCBI Taxonomy" id="46433"/>
    <lineage>
        <taxon>Eukaryota</taxon>
        <taxon>Sar</taxon>
        <taxon>Rhizaria</taxon>
        <taxon>Retaria</taxon>
        <taxon>Foraminifera</taxon>
        <taxon>Monothalamids</taxon>
        <taxon>Reticulomyxidae</taxon>
        <taxon>Reticulomyxa</taxon>
    </lineage>
</organism>
<evidence type="ECO:0000313" key="4">
    <source>
        <dbReference type="Proteomes" id="UP000023152"/>
    </source>
</evidence>
<keyword evidence="4" id="KW-1185">Reference proteome</keyword>
<gene>
    <name evidence="3" type="ORF">RFI_10854</name>
</gene>
<feature type="transmembrane region" description="Helical" evidence="2">
    <location>
        <begin position="463"/>
        <end position="482"/>
    </location>
</feature>
<reference evidence="3 4" key="1">
    <citation type="journal article" date="2013" name="Curr. Biol.">
        <title>The Genome of the Foraminiferan Reticulomyxa filosa.</title>
        <authorList>
            <person name="Glockner G."/>
            <person name="Hulsmann N."/>
            <person name="Schleicher M."/>
            <person name="Noegel A.A."/>
            <person name="Eichinger L."/>
            <person name="Gallinger C."/>
            <person name="Pawlowski J."/>
            <person name="Sierra R."/>
            <person name="Euteneuer U."/>
            <person name="Pillet L."/>
            <person name="Moustafa A."/>
            <person name="Platzer M."/>
            <person name="Groth M."/>
            <person name="Szafranski K."/>
            <person name="Schliwa M."/>
        </authorList>
    </citation>
    <scope>NUCLEOTIDE SEQUENCE [LARGE SCALE GENOMIC DNA]</scope>
</reference>
<dbReference type="EMBL" id="ASPP01007970">
    <property type="protein sequence ID" value="ETO26283.1"/>
    <property type="molecule type" value="Genomic_DNA"/>
</dbReference>
<keyword evidence="2" id="KW-1133">Transmembrane helix</keyword>
<feature type="compositionally biased region" description="Basic residues" evidence="1">
    <location>
        <begin position="43"/>
        <end position="58"/>
    </location>
</feature>
<keyword evidence="2" id="KW-0812">Transmembrane</keyword>
<feature type="non-terminal residue" evidence="3">
    <location>
        <position position="627"/>
    </location>
</feature>
<accession>X6NK47</accession>
<protein>
    <submittedName>
        <fullName evidence="3">Uncharacterized protein</fullName>
    </submittedName>
</protein>
<dbReference type="AlphaFoldDB" id="X6NK47"/>
<sequence length="627" mass="72084">MADNLEVKSATQDEVALDEHLGWSSDVNSTDEEAMPNDDSSGKKKSNRGRRQSRRKRQTLVLIGSSSQATKLNIDIKDVKFLSTLFSHYKRVTERPTKQTCTQAVFKEGQIYSNNNNNNNNNNKINKIETMKVKKRWCMYLFVGEHKSEMKERAKQCKPDEMAWKVKTVTKMPQLKKEKETNRMDNATAIATATTTTESTNPSTFDTVMNMKESINKGQLPTITESVTVASEAKEEKSVGFQLEKNTVSKALKPKALEKVTCLTWGPATLVKHGCLSKYCAVAYSGGIVRIYQLVEDISDPNGPETFTKDLNSPDHYKDRKNAEMDMEQYIDLKCIDSFDLPKCEKCVCMKFNDRLVKWPTYTIQLACIVFYSIQLQDSHAIRIDMLKNIPIETCLHPSIEVIPHLLDFSFCNCYLWITGHMRFRRQKGREGRPRKLHEVASTSSMFCLILYTHNIYTYIHIYIYVYVYVNVYYSSCIPYYIPKCKNIYIYMFIFICITKRSVVKESEDIRNENISQEEANKKGQYVGCLAFVDVDNFPDKVAFSTSDHQSYPDLNQEKLESFFKDNVLSIAWPSKLAELLDSLLNQKAASVERTSTLSLASLSAFQNEHDFKPKMFEQQQVTFDSM</sequence>
<dbReference type="Proteomes" id="UP000023152">
    <property type="component" value="Unassembled WGS sequence"/>
</dbReference>
<evidence type="ECO:0000313" key="3">
    <source>
        <dbReference type="EMBL" id="ETO26283.1"/>
    </source>
</evidence>